<feature type="signal peptide" evidence="1">
    <location>
        <begin position="1"/>
        <end position="40"/>
    </location>
</feature>
<dbReference type="InterPro" id="IPR014469">
    <property type="entry name" value="DUF2271"/>
</dbReference>
<dbReference type="Proteomes" id="UP000011960">
    <property type="component" value="Unassembled WGS sequence"/>
</dbReference>
<dbReference type="PATRIC" id="fig|1288826.3.peg.1140"/>
<proteinExistence type="predicted"/>
<dbReference type="STRING" id="1288826.MSNKSG1_05893"/>
<reference evidence="2 3" key="1">
    <citation type="journal article" date="2013" name="Genome Announc.">
        <title>Genome Sequence of Hydrothermal Arsenic-Respiring Bacterium Marinobacter santoriniensis NKSG1T.</title>
        <authorList>
            <person name="Handley K.M."/>
            <person name="Upton M."/>
            <person name="Beatson S.A."/>
            <person name="Hery M."/>
            <person name="Lloyd J.R."/>
        </authorList>
    </citation>
    <scope>NUCLEOTIDE SEQUENCE [LARGE SCALE GENOMIC DNA]</scope>
    <source>
        <strain evidence="2 3">NKSG1</strain>
    </source>
</reference>
<keyword evidence="1" id="KW-0732">Signal</keyword>
<evidence type="ECO:0000313" key="2">
    <source>
        <dbReference type="EMBL" id="EMP55378.1"/>
    </source>
</evidence>
<gene>
    <name evidence="2" type="ORF">MSNKSG1_05893</name>
</gene>
<keyword evidence="3" id="KW-1185">Reference proteome</keyword>
<dbReference type="AlphaFoldDB" id="M7D3R5"/>
<dbReference type="Pfam" id="PF10029">
    <property type="entry name" value="DUF2271"/>
    <property type="match status" value="1"/>
</dbReference>
<dbReference type="eggNOG" id="ENOG503096N">
    <property type="taxonomic scope" value="Bacteria"/>
</dbReference>
<accession>M7D3R5</accession>
<dbReference type="EMBL" id="APAT01000015">
    <property type="protein sequence ID" value="EMP55378.1"/>
    <property type="molecule type" value="Genomic_DNA"/>
</dbReference>
<evidence type="ECO:0000313" key="3">
    <source>
        <dbReference type="Proteomes" id="UP000011960"/>
    </source>
</evidence>
<protein>
    <recommendedName>
        <fullName evidence="4">Tat pathway signal protein</fullName>
    </recommendedName>
</protein>
<evidence type="ECO:0000256" key="1">
    <source>
        <dbReference type="SAM" id="SignalP"/>
    </source>
</evidence>
<name>M7D3R5_9GAMM</name>
<organism evidence="2 3">
    <name type="scientific">Marinobacter santoriniensis NKSG1</name>
    <dbReference type="NCBI Taxonomy" id="1288826"/>
    <lineage>
        <taxon>Bacteria</taxon>
        <taxon>Pseudomonadati</taxon>
        <taxon>Pseudomonadota</taxon>
        <taxon>Gammaproteobacteria</taxon>
        <taxon>Pseudomonadales</taxon>
        <taxon>Marinobacteraceae</taxon>
        <taxon>Marinobacter</taxon>
    </lineage>
</organism>
<evidence type="ECO:0008006" key="4">
    <source>
        <dbReference type="Google" id="ProtNLM"/>
    </source>
</evidence>
<feature type="chain" id="PRO_5004081395" description="Tat pathway signal protein" evidence="1">
    <location>
        <begin position="41"/>
        <end position="175"/>
    </location>
</feature>
<sequence>MNQLMTNDNAQPRHGSAIRRLFLMALLLVPALAVSMPASAREVTFSAELKPYYGDGAYLALYVTDDKGQYQGTLWVAGGKSKYYRHLRQWARGSNLSRSEYDGLTGASVQSGRTLNVTVDLADKLFDGGYQVRIDSAVEDLRDAPSDVVVPLTRDGAGTPVSGRGYVKSLRYDFK</sequence>
<comment type="caution">
    <text evidence="2">The sequence shown here is derived from an EMBL/GenBank/DDBJ whole genome shotgun (WGS) entry which is preliminary data.</text>
</comment>